<organism evidence="1">
    <name type="scientific">Caudovirales sp. ctEpl1</name>
    <dbReference type="NCBI Taxonomy" id="2826770"/>
    <lineage>
        <taxon>Viruses</taxon>
        <taxon>Duplodnaviria</taxon>
        <taxon>Heunggongvirae</taxon>
        <taxon>Uroviricota</taxon>
        <taxon>Caudoviricetes</taxon>
    </lineage>
</organism>
<name>A0A8S5NQM4_9CAUD</name>
<reference evidence="1" key="1">
    <citation type="journal article" date="2021" name="Proc. Natl. Acad. Sci. U.S.A.">
        <title>A Catalog of Tens of Thousands of Viruses from Human Metagenomes Reveals Hidden Associations with Chronic Diseases.</title>
        <authorList>
            <person name="Tisza M.J."/>
            <person name="Buck C.B."/>
        </authorList>
    </citation>
    <scope>NUCLEOTIDE SEQUENCE</scope>
    <source>
        <strain evidence="1">CtEpl1</strain>
    </source>
</reference>
<protein>
    <submittedName>
        <fullName evidence="1">Uncharacterized protein</fullName>
    </submittedName>
</protein>
<sequence>MTRINCNRGRCLNNKYGICTADTIEYEGICQTYITHDQAHKSNCGLCTRSHGRFKRNSRDVLR</sequence>
<dbReference type="EMBL" id="BK015230">
    <property type="protein sequence ID" value="DAD97117.1"/>
    <property type="molecule type" value="Genomic_DNA"/>
</dbReference>
<evidence type="ECO:0000313" key="1">
    <source>
        <dbReference type="EMBL" id="DAD97117.1"/>
    </source>
</evidence>
<accession>A0A8S5NQM4</accession>
<proteinExistence type="predicted"/>